<evidence type="ECO:0000313" key="1">
    <source>
        <dbReference type="EMBL" id="MPC91358.1"/>
    </source>
</evidence>
<gene>
    <name evidence="1" type="ORF">E2C01_086387</name>
</gene>
<dbReference type="AlphaFoldDB" id="A0A5B7JEG4"/>
<name>A0A5B7JEG4_PORTR</name>
<sequence length="68" mass="7737">MGSIIHPLTLTPALFSSSVTLPRPPHPQGLRNTTGFFCNIPCVPEDSWVLCNTFETSQRHWELCEYDF</sequence>
<evidence type="ECO:0000313" key="2">
    <source>
        <dbReference type="Proteomes" id="UP000324222"/>
    </source>
</evidence>
<reference evidence="1 2" key="1">
    <citation type="submission" date="2019-05" db="EMBL/GenBank/DDBJ databases">
        <title>Another draft genome of Portunus trituberculatus and its Hox gene families provides insights of decapod evolution.</title>
        <authorList>
            <person name="Jeong J.-H."/>
            <person name="Song I."/>
            <person name="Kim S."/>
            <person name="Choi T."/>
            <person name="Kim D."/>
            <person name="Ryu S."/>
            <person name="Kim W."/>
        </authorList>
    </citation>
    <scope>NUCLEOTIDE SEQUENCE [LARGE SCALE GENOMIC DNA]</scope>
    <source>
        <tissue evidence="1">Muscle</tissue>
    </source>
</reference>
<organism evidence="1 2">
    <name type="scientific">Portunus trituberculatus</name>
    <name type="common">Swimming crab</name>
    <name type="synonym">Neptunus trituberculatus</name>
    <dbReference type="NCBI Taxonomy" id="210409"/>
    <lineage>
        <taxon>Eukaryota</taxon>
        <taxon>Metazoa</taxon>
        <taxon>Ecdysozoa</taxon>
        <taxon>Arthropoda</taxon>
        <taxon>Crustacea</taxon>
        <taxon>Multicrustacea</taxon>
        <taxon>Malacostraca</taxon>
        <taxon>Eumalacostraca</taxon>
        <taxon>Eucarida</taxon>
        <taxon>Decapoda</taxon>
        <taxon>Pleocyemata</taxon>
        <taxon>Brachyura</taxon>
        <taxon>Eubrachyura</taxon>
        <taxon>Portunoidea</taxon>
        <taxon>Portunidae</taxon>
        <taxon>Portuninae</taxon>
        <taxon>Portunus</taxon>
    </lineage>
</organism>
<keyword evidence="2" id="KW-1185">Reference proteome</keyword>
<comment type="caution">
    <text evidence="1">The sequence shown here is derived from an EMBL/GenBank/DDBJ whole genome shotgun (WGS) entry which is preliminary data.</text>
</comment>
<proteinExistence type="predicted"/>
<dbReference type="Proteomes" id="UP000324222">
    <property type="component" value="Unassembled WGS sequence"/>
</dbReference>
<accession>A0A5B7JEG4</accession>
<dbReference type="EMBL" id="VSRR010087483">
    <property type="protein sequence ID" value="MPC91358.1"/>
    <property type="molecule type" value="Genomic_DNA"/>
</dbReference>
<protein>
    <submittedName>
        <fullName evidence="1">Uncharacterized protein</fullName>
    </submittedName>
</protein>